<sequence>MSADHLSALHCRGPAWDIVLQNLSLSSLKNLRLTSKTLAAACNHHRFLRFIENQTTDLSTQSLQSLATLAAHPLGRGVKHLTLLAAVYDKSWLERIVQTKLIPQNSSSGMIQLTTSSVATEEQISQYINELEWLKEKKKELEEASDDSITDSLVAILQKFEVLNCLKLEATVILRQGRKQGSTTTNFRDWRMGWEHAARTFRITMRALVRSKATVEKLTVLRDTKRCGVAPRHIAAQVQGLQAGDLKGIKEFALCIGIGSVAEENEHHAAAADLIGAMPNLEALDVQFFMAHRIDSERELSESIFGSIASEAHLPCLQRCRLRGVRTRQDTLVELITSRPNIRDLELDELDLHDSPDVGEVLQALIKSLPSLTRARLSNLWGAKGLMNLNPRGGSRALEENRKGWSVRCTVGGDMVHTIVLEGDELKADIKFRPAPGGRMLGSLRQHKWRALREAEYAIYTS</sequence>
<feature type="coiled-coil region" evidence="1">
    <location>
        <begin position="117"/>
        <end position="144"/>
    </location>
</feature>
<proteinExistence type="predicted"/>
<gene>
    <name evidence="2" type="ORF">B0T17DRAFT_535477</name>
</gene>
<name>A0AA39WUS8_9PEZI</name>
<evidence type="ECO:0000313" key="2">
    <source>
        <dbReference type="EMBL" id="KAK0621962.1"/>
    </source>
</evidence>
<evidence type="ECO:0000256" key="1">
    <source>
        <dbReference type="SAM" id="Coils"/>
    </source>
</evidence>
<protein>
    <recommendedName>
        <fullName evidence="4">F-box domain-containing protein</fullName>
    </recommendedName>
</protein>
<evidence type="ECO:0000313" key="3">
    <source>
        <dbReference type="Proteomes" id="UP001174934"/>
    </source>
</evidence>
<dbReference type="InterPro" id="IPR032675">
    <property type="entry name" value="LRR_dom_sf"/>
</dbReference>
<keyword evidence="3" id="KW-1185">Reference proteome</keyword>
<dbReference type="EMBL" id="JAULSR010000004">
    <property type="protein sequence ID" value="KAK0621962.1"/>
    <property type="molecule type" value="Genomic_DNA"/>
</dbReference>
<comment type="caution">
    <text evidence="2">The sequence shown here is derived from an EMBL/GenBank/DDBJ whole genome shotgun (WGS) entry which is preliminary data.</text>
</comment>
<reference evidence="2" key="1">
    <citation type="submission" date="2023-06" db="EMBL/GenBank/DDBJ databases">
        <title>Genome-scale phylogeny and comparative genomics of the fungal order Sordariales.</title>
        <authorList>
            <consortium name="Lawrence Berkeley National Laboratory"/>
            <person name="Hensen N."/>
            <person name="Bonometti L."/>
            <person name="Westerberg I."/>
            <person name="Brannstrom I.O."/>
            <person name="Guillou S."/>
            <person name="Cros-Aarteil S."/>
            <person name="Calhoun S."/>
            <person name="Haridas S."/>
            <person name="Kuo A."/>
            <person name="Mondo S."/>
            <person name="Pangilinan J."/>
            <person name="Riley R."/>
            <person name="LaButti K."/>
            <person name="Andreopoulos B."/>
            <person name="Lipzen A."/>
            <person name="Chen C."/>
            <person name="Yanf M."/>
            <person name="Daum C."/>
            <person name="Ng V."/>
            <person name="Clum A."/>
            <person name="Steindorff A."/>
            <person name="Ohm R."/>
            <person name="Martin F."/>
            <person name="Silar P."/>
            <person name="Natvig D."/>
            <person name="Lalanne C."/>
            <person name="Gautier V."/>
            <person name="Ament-velasquez S.L."/>
            <person name="Kruys A."/>
            <person name="Hutchinson M.I."/>
            <person name="Powell A.J."/>
            <person name="Barry K."/>
            <person name="Miller A.N."/>
            <person name="Grigoriev I.V."/>
            <person name="Debuchy R."/>
            <person name="Gladieux P."/>
            <person name="Thoren M.H."/>
            <person name="Johannesson H."/>
        </authorList>
    </citation>
    <scope>NUCLEOTIDE SEQUENCE</scope>
    <source>
        <strain evidence="2">SMH3391-2</strain>
    </source>
</reference>
<accession>A0AA39WUS8</accession>
<dbReference type="AlphaFoldDB" id="A0AA39WUS8"/>
<evidence type="ECO:0008006" key="4">
    <source>
        <dbReference type="Google" id="ProtNLM"/>
    </source>
</evidence>
<organism evidence="2 3">
    <name type="scientific">Bombardia bombarda</name>
    <dbReference type="NCBI Taxonomy" id="252184"/>
    <lineage>
        <taxon>Eukaryota</taxon>
        <taxon>Fungi</taxon>
        <taxon>Dikarya</taxon>
        <taxon>Ascomycota</taxon>
        <taxon>Pezizomycotina</taxon>
        <taxon>Sordariomycetes</taxon>
        <taxon>Sordariomycetidae</taxon>
        <taxon>Sordariales</taxon>
        <taxon>Lasiosphaeriaceae</taxon>
        <taxon>Bombardia</taxon>
    </lineage>
</organism>
<dbReference type="Proteomes" id="UP001174934">
    <property type="component" value="Unassembled WGS sequence"/>
</dbReference>
<keyword evidence="1" id="KW-0175">Coiled coil</keyword>
<dbReference type="Gene3D" id="3.80.10.10">
    <property type="entry name" value="Ribonuclease Inhibitor"/>
    <property type="match status" value="1"/>
</dbReference>